<accession>A0A7U8C732</accession>
<protein>
    <submittedName>
        <fullName evidence="3">Type 4 fimbrial biogenesis protein PilN</fullName>
    </submittedName>
</protein>
<dbReference type="PANTHER" id="PTHR40278:SF2">
    <property type="entry name" value="TYPE IV PILUS INNER MEMBRANE COMPONENT PILN"/>
    <property type="match status" value="1"/>
</dbReference>
<proteinExistence type="predicted"/>
<evidence type="ECO:0000256" key="2">
    <source>
        <dbReference type="SAM" id="Phobius"/>
    </source>
</evidence>
<keyword evidence="2" id="KW-0812">Transmembrane</keyword>
<organism evidence="3 4">
    <name type="scientific">Neptuniibacter caesariensis</name>
    <dbReference type="NCBI Taxonomy" id="207954"/>
    <lineage>
        <taxon>Bacteria</taxon>
        <taxon>Pseudomonadati</taxon>
        <taxon>Pseudomonadota</taxon>
        <taxon>Gammaproteobacteria</taxon>
        <taxon>Oceanospirillales</taxon>
        <taxon>Oceanospirillaceae</taxon>
        <taxon>Neptuniibacter</taxon>
    </lineage>
</organism>
<dbReference type="PANTHER" id="PTHR40278">
    <property type="entry name" value="DNA UTILIZATION PROTEIN HOFN"/>
    <property type="match status" value="1"/>
</dbReference>
<dbReference type="Pfam" id="PF05137">
    <property type="entry name" value="PilN"/>
    <property type="match status" value="1"/>
</dbReference>
<comment type="caution">
    <text evidence="3">The sequence shown here is derived from an EMBL/GenBank/DDBJ whole genome shotgun (WGS) entry which is preliminary data.</text>
</comment>
<evidence type="ECO:0000313" key="3">
    <source>
        <dbReference type="EMBL" id="EAR61419.1"/>
    </source>
</evidence>
<dbReference type="Proteomes" id="UP000002171">
    <property type="component" value="Unassembled WGS sequence"/>
</dbReference>
<dbReference type="InterPro" id="IPR052534">
    <property type="entry name" value="Extracell_DNA_Util/SecSys_Comp"/>
</dbReference>
<feature type="coiled-coil region" evidence="1">
    <location>
        <begin position="57"/>
        <end position="91"/>
    </location>
</feature>
<gene>
    <name evidence="3" type="ORF">MED92_17973</name>
</gene>
<dbReference type="AlphaFoldDB" id="A0A7U8C732"/>
<reference evidence="3 4" key="1">
    <citation type="submission" date="2006-02" db="EMBL/GenBank/DDBJ databases">
        <authorList>
            <person name="Pinhassi J."/>
            <person name="Pedros-Alio C."/>
            <person name="Ferriera S."/>
            <person name="Johnson J."/>
            <person name="Kravitz S."/>
            <person name="Halpern A."/>
            <person name="Remington K."/>
            <person name="Beeson K."/>
            <person name="Tran B."/>
            <person name="Rogers Y.-H."/>
            <person name="Friedman R."/>
            <person name="Venter J.C."/>
        </authorList>
    </citation>
    <scope>NUCLEOTIDE SEQUENCE [LARGE SCALE GENOMIC DNA]</scope>
    <source>
        <strain evidence="3 4">MED92</strain>
    </source>
</reference>
<keyword evidence="2" id="KW-1133">Transmembrane helix</keyword>
<dbReference type="EMBL" id="AAOW01000008">
    <property type="protein sequence ID" value="EAR61419.1"/>
    <property type="molecule type" value="Genomic_DNA"/>
</dbReference>
<keyword evidence="4" id="KW-1185">Reference proteome</keyword>
<evidence type="ECO:0000256" key="1">
    <source>
        <dbReference type="SAM" id="Coils"/>
    </source>
</evidence>
<dbReference type="GO" id="GO:0043683">
    <property type="term" value="P:type IV pilus assembly"/>
    <property type="evidence" value="ECO:0007669"/>
    <property type="project" value="TreeGrafter"/>
</dbReference>
<feature type="transmembrane region" description="Helical" evidence="2">
    <location>
        <begin position="21"/>
        <end position="43"/>
    </location>
</feature>
<dbReference type="InterPro" id="IPR007813">
    <property type="entry name" value="PilN"/>
</dbReference>
<evidence type="ECO:0000313" key="4">
    <source>
        <dbReference type="Proteomes" id="UP000002171"/>
    </source>
</evidence>
<dbReference type="OrthoDB" id="5296173at2"/>
<sequence length="182" mass="20508">MATINLRPWREELAQERQKQFSMNLLGAAVFAGLIVFAVGFYFDEMKNRQLERNNYLKAETAKLDKQIAQIKELKAKKEALLQRLNTIQNLQSSRPVIVRNFDELVRVLPDGVHYSSLTRTGANVSITGMAADKLDVSTLMRNLDQSLWFGEPSLSSVGQVQEDSNSFNLNVPVVLPKPEAN</sequence>
<dbReference type="GO" id="GO:0043107">
    <property type="term" value="P:type IV pilus-dependent motility"/>
    <property type="evidence" value="ECO:0007669"/>
    <property type="project" value="TreeGrafter"/>
</dbReference>
<name>A0A7U8C732_NEPCE</name>
<keyword evidence="1" id="KW-0175">Coiled coil</keyword>
<keyword evidence="2" id="KW-0472">Membrane</keyword>